<dbReference type="SUPFAM" id="SSF103473">
    <property type="entry name" value="MFS general substrate transporter"/>
    <property type="match status" value="1"/>
</dbReference>
<feature type="transmembrane region" description="Helical" evidence="6">
    <location>
        <begin position="337"/>
        <end position="359"/>
    </location>
</feature>
<evidence type="ECO:0000256" key="2">
    <source>
        <dbReference type="ARBA" id="ARBA00005982"/>
    </source>
</evidence>
<dbReference type="Gramene" id="KOM39157">
    <property type="protein sequence ID" value="KOM39157"/>
    <property type="gene ID" value="LR48_Vigan03g253900"/>
</dbReference>
<gene>
    <name evidence="7" type="ORF">LR48_Vigan03g253900</name>
</gene>
<feature type="transmembrane region" description="Helical" evidence="6">
    <location>
        <begin position="194"/>
        <end position="216"/>
    </location>
</feature>
<feature type="transmembrane region" description="Helical" evidence="6">
    <location>
        <begin position="420"/>
        <end position="440"/>
    </location>
</feature>
<protein>
    <recommendedName>
        <fullName evidence="9">Major facilitator superfamily (MFS) profile domain-containing protein</fullName>
    </recommendedName>
</protein>
<keyword evidence="5 6" id="KW-0472">Membrane</keyword>
<evidence type="ECO:0000256" key="5">
    <source>
        <dbReference type="ARBA" id="ARBA00023136"/>
    </source>
</evidence>
<dbReference type="KEGG" id="var:108327598"/>
<keyword evidence="3 6" id="KW-0812">Transmembrane</keyword>
<dbReference type="GO" id="GO:0016020">
    <property type="term" value="C:membrane"/>
    <property type="evidence" value="ECO:0007669"/>
    <property type="project" value="UniProtKB-SubCell"/>
</dbReference>
<feature type="transmembrane region" description="Helical" evidence="6">
    <location>
        <begin position="152"/>
        <end position="173"/>
    </location>
</feature>
<dbReference type="InterPro" id="IPR036259">
    <property type="entry name" value="MFS_trans_sf"/>
</dbReference>
<dbReference type="EMBL" id="CM003373">
    <property type="protein sequence ID" value="KOM39157.1"/>
    <property type="molecule type" value="Genomic_DNA"/>
</dbReference>
<proteinExistence type="inferred from homology"/>
<feature type="transmembrane region" description="Helical" evidence="6">
    <location>
        <begin position="465"/>
        <end position="483"/>
    </location>
</feature>
<feature type="transmembrane region" description="Helical" evidence="6">
    <location>
        <begin position="504"/>
        <end position="528"/>
    </location>
</feature>
<accession>A0A0L9U966</accession>
<feature type="transmembrane region" description="Helical" evidence="6">
    <location>
        <begin position="112"/>
        <end position="132"/>
    </location>
</feature>
<dbReference type="OMA" id="NYWRGAT"/>
<sequence>MVQEMKRNGHKSEEKEEQKWVLDDCVDYKGRIPLRAATGVWKASLFVLAVSMSERIAYFGLGSNLITYLTRVMHQDLKTATNNVNYWRGATTLLPLIGGYVGDAYIGRFRMILFSSLLYIKGLIMLTMSQFVPNLKPLNNDISDQTNKVHEVVFYLGLYSLALGTGGFRPCSVSFGADQFDDEHLEERKEKMSFFNWLTFVFSFALLLGTTAIVYVQDFVSWGVACLALAIVMALTIIAFYMGIPFYRYKMKPKENPFLPILQVLIAAVRKRNLSCPSNPALLFEVPESENSQRRLLSHTSRFRFLDKAAIVEEKYTEEKENPWRLATVTRVEETKLILNVVPIWLTSALVGVSVAYGTTLFVKQSAAMNLKISNSFEIPPASMLSLAGFVTMVFVPIYDRIIVPIVRKVTGNERGISMLRRIGIGLTLLIIVMAVAALVETKRLRMVGHEVVTEDGTKQETMSLMWMIPQFIIIGIGNAFYLTGLQEYFYEEVPDSMRSIGMALYLSGIGVGFFFSSFLLTIVDYVTGKIGKSWIAKDVNSSRLDKLYWLMVGLNILNLFFFLFIAMRYTYKTVQMKATEIDGSNADGMETLP</sequence>
<reference evidence="8" key="1">
    <citation type="journal article" date="2015" name="Proc. Natl. Acad. Sci. U.S.A.">
        <title>Genome sequencing of adzuki bean (Vigna angularis) provides insight into high starch and low fat accumulation and domestication.</title>
        <authorList>
            <person name="Yang K."/>
            <person name="Tian Z."/>
            <person name="Chen C."/>
            <person name="Luo L."/>
            <person name="Zhao B."/>
            <person name="Wang Z."/>
            <person name="Yu L."/>
            <person name="Li Y."/>
            <person name="Sun Y."/>
            <person name="Li W."/>
            <person name="Chen Y."/>
            <person name="Li Y."/>
            <person name="Zhang Y."/>
            <person name="Ai D."/>
            <person name="Zhao J."/>
            <person name="Shang C."/>
            <person name="Ma Y."/>
            <person name="Wu B."/>
            <person name="Wang M."/>
            <person name="Gao L."/>
            <person name="Sun D."/>
            <person name="Zhang P."/>
            <person name="Guo F."/>
            <person name="Wang W."/>
            <person name="Li Y."/>
            <person name="Wang J."/>
            <person name="Varshney R.K."/>
            <person name="Wang J."/>
            <person name="Ling H.Q."/>
            <person name="Wan P."/>
        </authorList>
    </citation>
    <scope>NUCLEOTIDE SEQUENCE</scope>
    <source>
        <strain evidence="8">cv. Jingnong 6</strain>
    </source>
</reference>
<evidence type="ECO:0000313" key="7">
    <source>
        <dbReference type="EMBL" id="KOM39157.1"/>
    </source>
</evidence>
<evidence type="ECO:0000256" key="1">
    <source>
        <dbReference type="ARBA" id="ARBA00004141"/>
    </source>
</evidence>
<dbReference type="PANTHER" id="PTHR11654">
    <property type="entry name" value="OLIGOPEPTIDE TRANSPORTER-RELATED"/>
    <property type="match status" value="1"/>
</dbReference>
<keyword evidence="4 6" id="KW-1133">Transmembrane helix</keyword>
<feature type="transmembrane region" description="Helical" evidence="6">
    <location>
        <begin position="222"/>
        <end position="244"/>
    </location>
</feature>
<dbReference type="Gene3D" id="1.20.1250.20">
    <property type="entry name" value="MFS general substrate transporter like domains"/>
    <property type="match status" value="1"/>
</dbReference>
<evidence type="ECO:0000256" key="6">
    <source>
        <dbReference type="SAM" id="Phobius"/>
    </source>
</evidence>
<evidence type="ECO:0000256" key="3">
    <source>
        <dbReference type="ARBA" id="ARBA00022692"/>
    </source>
</evidence>
<feature type="transmembrane region" description="Helical" evidence="6">
    <location>
        <begin position="379"/>
        <end position="399"/>
    </location>
</feature>
<dbReference type="AlphaFoldDB" id="A0A0L9U966"/>
<evidence type="ECO:0000256" key="4">
    <source>
        <dbReference type="ARBA" id="ARBA00022989"/>
    </source>
</evidence>
<dbReference type="OrthoDB" id="8904098at2759"/>
<dbReference type="Pfam" id="PF00854">
    <property type="entry name" value="PTR2"/>
    <property type="match status" value="1"/>
</dbReference>
<organism evidence="7 8">
    <name type="scientific">Phaseolus angularis</name>
    <name type="common">Azuki bean</name>
    <name type="synonym">Vigna angularis</name>
    <dbReference type="NCBI Taxonomy" id="3914"/>
    <lineage>
        <taxon>Eukaryota</taxon>
        <taxon>Viridiplantae</taxon>
        <taxon>Streptophyta</taxon>
        <taxon>Embryophyta</taxon>
        <taxon>Tracheophyta</taxon>
        <taxon>Spermatophyta</taxon>
        <taxon>Magnoliopsida</taxon>
        <taxon>eudicotyledons</taxon>
        <taxon>Gunneridae</taxon>
        <taxon>Pentapetalae</taxon>
        <taxon>rosids</taxon>
        <taxon>fabids</taxon>
        <taxon>Fabales</taxon>
        <taxon>Fabaceae</taxon>
        <taxon>Papilionoideae</taxon>
        <taxon>50 kb inversion clade</taxon>
        <taxon>NPAAA clade</taxon>
        <taxon>indigoferoid/millettioid clade</taxon>
        <taxon>Phaseoleae</taxon>
        <taxon>Vigna</taxon>
    </lineage>
</organism>
<feature type="transmembrane region" description="Helical" evidence="6">
    <location>
        <begin position="548"/>
        <end position="568"/>
    </location>
</feature>
<evidence type="ECO:0000313" key="8">
    <source>
        <dbReference type="Proteomes" id="UP000053144"/>
    </source>
</evidence>
<dbReference type="GO" id="GO:0022857">
    <property type="term" value="F:transmembrane transporter activity"/>
    <property type="evidence" value="ECO:0007669"/>
    <property type="project" value="InterPro"/>
</dbReference>
<dbReference type="InterPro" id="IPR000109">
    <property type="entry name" value="POT_fam"/>
</dbReference>
<evidence type="ECO:0008006" key="9">
    <source>
        <dbReference type="Google" id="ProtNLM"/>
    </source>
</evidence>
<name>A0A0L9U966_PHAAN</name>
<comment type="similarity">
    <text evidence="2">Belongs to the major facilitator superfamily. Proton-dependent oligopeptide transporter (POT/PTR) (TC 2.A.17) family.</text>
</comment>
<dbReference type="Proteomes" id="UP000053144">
    <property type="component" value="Chromosome 3"/>
</dbReference>
<comment type="subcellular location">
    <subcellularLocation>
        <location evidence="1">Membrane</location>
        <topology evidence="1">Multi-pass membrane protein</topology>
    </subcellularLocation>
</comment>